<gene>
    <name evidence="13" type="primary">NSP1</name>
</gene>
<evidence type="ECO:0000256" key="2">
    <source>
        <dbReference type="ARBA" id="ARBA00022581"/>
    </source>
</evidence>
<protein>
    <recommendedName>
        <fullName evidence="12">Non-structural protein 1</fullName>
        <shortName evidence="12">NSP1</shortName>
    </recommendedName>
    <alternativeName>
        <fullName evidence="12">NCVP2</fullName>
    </alternativeName>
    <alternativeName>
        <fullName evidence="12">Non-structural RNA-binding protein 53</fullName>
        <shortName evidence="12">NS53</shortName>
    </alternativeName>
</protein>
<keyword evidence="5 12" id="KW-1093">Inhibition of host IRF7 by virus</keyword>
<evidence type="ECO:0000256" key="6">
    <source>
        <dbReference type="ARBA" id="ARBA00022884"/>
    </source>
</evidence>
<comment type="subcellular location">
    <subcellularLocation>
        <location evidence="12">Host cytoplasm</location>
        <location evidence="12">Host cytoskeleton</location>
    </subcellularLocation>
</comment>
<keyword evidence="3 12" id="KW-1090">Inhibition of host innate immune response by virus</keyword>
<comment type="domain">
    <text evidence="12">The integrity of the zinc-binding domain in NSP1 is important for degradation of host IRF3.</text>
</comment>
<dbReference type="HAMAP" id="MF_04088">
    <property type="entry name" value="ROTA_NSP1"/>
    <property type="match status" value="1"/>
</dbReference>
<dbReference type="Pfam" id="PF00981">
    <property type="entry name" value="Rota_NS53"/>
    <property type="match status" value="1"/>
</dbReference>
<evidence type="ECO:0000256" key="12">
    <source>
        <dbReference type="HAMAP-Rule" id="MF_04088"/>
    </source>
</evidence>
<dbReference type="GO" id="GO:0003723">
    <property type="term" value="F:RNA binding"/>
    <property type="evidence" value="ECO:0007669"/>
    <property type="project" value="UniProtKB-UniRule"/>
</dbReference>
<evidence type="ECO:0000256" key="10">
    <source>
        <dbReference type="ARBA" id="ARBA00023258"/>
    </source>
</evidence>
<keyword evidence="9 12" id="KW-1035">Host cytoplasm</keyword>
<keyword evidence="11 12" id="KW-0899">Viral immunoevasion</keyword>
<comment type="function">
    <text evidence="12">Plays a role in the inhibition of host innate immunity by inducing the degradation of key host factors required to activate interferon production such as IRF3, IRF5 or IRF7. Associates with components of cullin RING ligases (CRLs) including CUL1 or CUL3, which are essential multisubunit ubiquitination complexes, to modulate their activities.</text>
</comment>
<evidence type="ECO:0000313" key="13">
    <source>
        <dbReference type="EMBL" id="BCY23774.1"/>
    </source>
</evidence>
<feature type="region of interest" description="Interaction with host IRF3" evidence="12">
    <location>
        <begin position="328"/>
        <end position="498"/>
    </location>
</feature>
<sequence length="498" mass="57746">MKSLVGAMATFKDACFHYQKINELNRRLLSLGVNSSWRPSPLTNCKGWCLDCCQHTDLTYCLGCSLYHVCQWCSQKERCFLDNAPHFTRIRTLKEPVTFEDLDNYVKLMMKLFPINAKLVNKFIKNINQNKCRNEMQDQWYNQLLLPITLSALKIVIGEDIFYVLGLYENTANLNETAFSLVNLVDKYDRLLLDDYNFQRMSFLPVNLQEKYALKYISNSRFLSQSDKVLAFNHFTQESVKDLTVPTSSIYMKRNVTDSTLTIDTTWNATLLLVANVRKFLSDMNSIRYIPFEVSQCNEIFLKRKFVELGSIVAPGYIASNHLKKASRITKCKWCTAHPNTILSDYRMKMIYDVIMEFLRVLVKSNVNVGHCSSVETIFKSIPCLFNPLDNKKFSAALEKFFIYLDPQLVQGVYYVLMDHMLSPQLVSFILKSGKHFSTILTKHDIKCLILNVFNAWFDLPSLQTIPFTLYQTSALLKLKNDDKLENEFTLEISDDED</sequence>
<reference evidence="13" key="1">
    <citation type="submission" date="2021-06" db="EMBL/GenBank/DDBJ databases">
        <title>Isolation and characterization of novel genotype rotavirus A in multimammate mouse in Zambia.</title>
        <authorList>
            <person name="Kishimoto M."/>
            <person name="Sasaki M."/>
            <person name="Sawa H."/>
        </authorList>
    </citation>
    <scope>NUCLEOTIDE SEQUENCE</scope>
    <source>
        <strain evidence="13">MpR12</strain>
    </source>
</reference>
<comment type="subunit">
    <text evidence="12">Interacts (via C-terminus) with host IRF3; this interaction leads to IRF3 degradation. Interacts with host IRF7; this interaction leads to IRF7 degradation. Interacts with host CUL1 and CUL3.</text>
</comment>
<dbReference type="GO" id="GO:0030430">
    <property type="term" value="C:host cell cytoplasm"/>
    <property type="evidence" value="ECO:0007669"/>
    <property type="project" value="UniProtKB-UniRule"/>
</dbReference>
<evidence type="ECO:0000256" key="9">
    <source>
        <dbReference type="ARBA" id="ARBA00023200"/>
    </source>
</evidence>
<keyword evidence="10 12" id="KW-0922">Interferon antiviral system evasion</keyword>
<evidence type="ECO:0000256" key="5">
    <source>
        <dbReference type="ARBA" id="ARBA00022811"/>
    </source>
</evidence>
<accession>A0A8D6C2H9</accession>
<dbReference type="GO" id="GO:0039557">
    <property type="term" value="P:symbiont-mediated suppression of host cytoplasmic pattern recognition receptor signaling pathway via inhibition of IRF7 activity"/>
    <property type="evidence" value="ECO:0007669"/>
    <property type="project" value="UniProtKB-UniRule"/>
</dbReference>
<evidence type="ECO:0000256" key="4">
    <source>
        <dbReference type="ARBA" id="ARBA00022723"/>
    </source>
</evidence>
<comment type="caution">
    <text evidence="12">Lacks conserved residue(s) required for the propagation of feature annotation.</text>
</comment>
<evidence type="ECO:0000256" key="7">
    <source>
        <dbReference type="ARBA" id="ARBA00022931"/>
    </source>
</evidence>
<keyword evidence="2 12" id="KW-0945">Host-virus interaction</keyword>
<keyword evidence="4 12" id="KW-0479">Metal-binding</keyword>
<comment type="similarity">
    <text evidence="12">Belongs to the rotavirus NSP1 family.</text>
</comment>
<dbReference type="GO" id="GO:0044163">
    <property type="term" value="C:host cytoskeleton"/>
    <property type="evidence" value="ECO:0007669"/>
    <property type="project" value="UniProtKB-SubCell"/>
</dbReference>
<feature type="region of interest" description="Zinc-binding domain" evidence="12">
    <location>
        <begin position="49"/>
        <end position="86"/>
    </location>
</feature>
<keyword evidence="7 12" id="KW-1092">Inhibition of host IRF3 by virus</keyword>
<keyword evidence="1 12" id="KW-1113">Inhibition of host RLR pathway by virus</keyword>
<evidence type="ECO:0000256" key="8">
    <source>
        <dbReference type="ARBA" id="ARBA00023111"/>
    </source>
</evidence>
<evidence type="ECO:0000256" key="1">
    <source>
        <dbReference type="ARBA" id="ARBA00022482"/>
    </source>
</evidence>
<evidence type="ECO:0000256" key="3">
    <source>
        <dbReference type="ARBA" id="ARBA00022632"/>
    </source>
</evidence>
<dbReference type="EMBL" id="LC638702">
    <property type="protein sequence ID" value="BCY23774.1"/>
    <property type="molecule type" value="Genomic_RNA"/>
</dbReference>
<organism evidence="13">
    <name type="scientific">Rotavirus A</name>
    <dbReference type="NCBI Taxonomy" id="28875"/>
    <lineage>
        <taxon>Viruses</taxon>
        <taxon>Riboviria</taxon>
        <taxon>Orthornavirae</taxon>
        <taxon>Duplornaviricota</taxon>
        <taxon>Resentoviricetes</taxon>
        <taxon>Reovirales</taxon>
        <taxon>Sedoreoviridae</taxon>
        <taxon>Rotavirus</taxon>
        <taxon>Rotavirus alphagastroenteritidis</taxon>
    </lineage>
</organism>
<dbReference type="GO" id="GO:0039548">
    <property type="term" value="P:symbiont-mediated suppression of host cytoplasmic pattern recognition receptor signaling pathway via inhibition of IRF3 activity"/>
    <property type="evidence" value="ECO:0007669"/>
    <property type="project" value="UniProtKB-UniRule"/>
</dbReference>
<keyword evidence="6 12" id="KW-0694">RNA-binding</keyword>
<dbReference type="InterPro" id="IPR002148">
    <property type="entry name" value="Rotavirus_NSP1"/>
</dbReference>
<evidence type="ECO:0000256" key="11">
    <source>
        <dbReference type="ARBA" id="ARBA00023280"/>
    </source>
</evidence>
<name>A0A8D6C2H9_9REOV</name>
<feature type="region of interest" description="RNA-binding" evidence="12">
    <location>
        <begin position="8"/>
        <end position="88"/>
    </location>
</feature>
<keyword evidence="8 12" id="KW-1037">Host cytoskeleton</keyword>
<proteinExistence type="inferred from homology"/>
<dbReference type="GO" id="GO:0046872">
    <property type="term" value="F:metal ion binding"/>
    <property type="evidence" value="ECO:0007669"/>
    <property type="project" value="UniProtKB-UniRule"/>
</dbReference>